<dbReference type="GO" id="GO:0030541">
    <property type="term" value="P:plasmid partitioning"/>
    <property type="evidence" value="ECO:0007669"/>
    <property type="project" value="EnsemblFungi"/>
</dbReference>
<proteinExistence type="predicted"/>
<protein>
    <submittedName>
        <fullName evidence="2">Uncharacterized protein</fullName>
    </submittedName>
</protein>
<evidence type="ECO:0000313" key="3">
    <source>
        <dbReference type="Proteomes" id="UP000005627"/>
    </source>
</evidence>
<dbReference type="GO" id="GO:0006397">
    <property type="term" value="P:mRNA processing"/>
    <property type="evidence" value="ECO:0007669"/>
    <property type="project" value="EnsemblFungi"/>
</dbReference>
<dbReference type="Proteomes" id="UP000005627">
    <property type="component" value="Chromosome 1"/>
</dbReference>
<dbReference type="KEGG" id="tdl:TDEL_0A04800"/>
<dbReference type="InParanoid" id="G8ZMG8"/>
<feature type="compositionally biased region" description="Basic and acidic residues" evidence="1">
    <location>
        <begin position="135"/>
        <end position="152"/>
    </location>
</feature>
<gene>
    <name evidence="2" type="primary">TDEL0A04800</name>
    <name evidence="2" type="ORF">TDEL_0A04800</name>
</gene>
<reference evidence="2 3" key="1">
    <citation type="journal article" date="2011" name="Proc. Natl. Acad. Sci. U.S.A.">
        <title>Evolutionary erosion of yeast sex chromosomes by mating-type switching accidents.</title>
        <authorList>
            <person name="Gordon J.L."/>
            <person name="Armisen D."/>
            <person name="Proux-Wera E."/>
            <person name="Oheigeartaigh S.S."/>
            <person name="Byrne K.P."/>
            <person name="Wolfe K.H."/>
        </authorList>
    </citation>
    <scope>NUCLEOTIDE SEQUENCE [LARGE SCALE GENOMIC DNA]</scope>
    <source>
        <strain evidence="3">ATCC 10662 / CBS 1146 / NBRC 0425 / NCYC 2629 / NRRL Y-866</strain>
    </source>
</reference>
<dbReference type="PANTHER" id="PTHR14742:SF3">
    <property type="entry name" value="RIBONUCLEASE MRP PROTEIN SUBUNIT SNM1"/>
    <property type="match status" value="1"/>
</dbReference>
<dbReference type="STRING" id="1076872.G8ZMG8"/>
<accession>G8ZMG8</accession>
<evidence type="ECO:0000256" key="1">
    <source>
        <dbReference type="SAM" id="MobiDB-lite"/>
    </source>
</evidence>
<feature type="region of interest" description="Disordered" evidence="1">
    <location>
        <begin position="133"/>
        <end position="190"/>
    </location>
</feature>
<dbReference type="GO" id="GO:0042134">
    <property type="term" value="F:rRNA primary transcript binding"/>
    <property type="evidence" value="ECO:0007669"/>
    <property type="project" value="EnsemblFungi"/>
</dbReference>
<dbReference type="RefSeq" id="XP_003679023.1">
    <property type="nucleotide sequence ID" value="XM_003678975.1"/>
</dbReference>
<dbReference type="AlphaFoldDB" id="G8ZMG8"/>
<dbReference type="GO" id="GO:0000460">
    <property type="term" value="P:maturation of 5.8S rRNA"/>
    <property type="evidence" value="ECO:0007669"/>
    <property type="project" value="EnsemblFungi"/>
</dbReference>
<dbReference type="EMBL" id="HE616742">
    <property type="protein sequence ID" value="CCE89812.1"/>
    <property type="molecule type" value="Genomic_DNA"/>
</dbReference>
<dbReference type="HOGENOM" id="CLU_122019_0_0_1"/>
<dbReference type="GO" id="GO:0000172">
    <property type="term" value="C:ribonuclease MRP complex"/>
    <property type="evidence" value="ECO:0007669"/>
    <property type="project" value="EnsemblFungi"/>
</dbReference>
<organism evidence="2 3">
    <name type="scientific">Torulaspora delbrueckii</name>
    <name type="common">Yeast</name>
    <name type="synonym">Candida colliculosa</name>
    <dbReference type="NCBI Taxonomy" id="4950"/>
    <lineage>
        <taxon>Eukaryota</taxon>
        <taxon>Fungi</taxon>
        <taxon>Dikarya</taxon>
        <taxon>Ascomycota</taxon>
        <taxon>Saccharomycotina</taxon>
        <taxon>Saccharomycetes</taxon>
        <taxon>Saccharomycetales</taxon>
        <taxon>Saccharomycetaceae</taxon>
        <taxon>Torulaspora</taxon>
    </lineage>
</organism>
<keyword evidence="3" id="KW-1185">Reference proteome</keyword>
<dbReference type="GeneID" id="11503119"/>
<dbReference type="eggNOG" id="ENOG502S5IC">
    <property type="taxonomic scope" value="Eukaryota"/>
</dbReference>
<dbReference type="InterPro" id="IPR007175">
    <property type="entry name" value="Rpr2/Snm1/Rpp21"/>
</dbReference>
<sequence>MNREQTEKFRDKQLIQKYNLIHLLPTLNVPELSGLYLKSFLNATKRYQLQLPPLINDSSSKFCGSCGAVRIPRFNVEMSTVEHNKTTADEPPRVLQYKCLNCSYTETFPLESQSRNQIKLQNKDQGFVATWPQEKQQEKVTNKVEKKTSAKDRAKKRKLNSLSNLLSKKNEEKKKQNSPSLSLESFMQQG</sequence>
<dbReference type="Pfam" id="PF04032">
    <property type="entry name" value="Rpr2"/>
    <property type="match status" value="1"/>
</dbReference>
<dbReference type="PANTHER" id="PTHR14742">
    <property type="entry name" value="RIBONUCLEASE P SUBUNIT P21"/>
    <property type="match status" value="1"/>
</dbReference>
<evidence type="ECO:0000313" key="2">
    <source>
        <dbReference type="EMBL" id="CCE89812.1"/>
    </source>
</evidence>
<dbReference type="GO" id="GO:0008033">
    <property type="term" value="P:tRNA processing"/>
    <property type="evidence" value="ECO:0007669"/>
    <property type="project" value="TreeGrafter"/>
</dbReference>
<dbReference type="Gene3D" id="6.20.50.20">
    <property type="match status" value="1"/>
</dbReference>
<dbReference type="GO" id="GO:0005655">
    <property type="term" value="C:nucleolar ribonuclease P complex"/>
    <property type="evidence" value="ECO:0007669"/>
    <property type="project" value="TreeGrafter"/>
</dbReference>
<feature type="compositionally biased region" description="Polar residues" evidence="1">
    <location>
        <begin position="179"/>
        <end position="190"/>
    </location>
</feature>
<dbReference type="FunCoup" id="G8ZMG8">
    <property type="interactions" value="95"/>
</dbReference>
<dbReference type="OrthoDB" id="4066853at2759"/>
<name>G8ZMG8_TORDE</name>